<dbReference type="Proteomes" id="UP000544090">
    <property type="component" value="Unassembled WGS sequence"/>
</dbReference>
<protein>
    <submittedName>
        <fullName evidence="6">TetR/AcrR family transcriptional regulator</fullName>
    </submittedName>
</protein>
<evidence type="ECO:0000259" key="5">
    <source>
        <dbReference type="PROSITE" id="PS50977"/>
    </source>
</evidence>
<dbReference type="PANTHER" id="PTHR47506">
    <property type="entry name" value="TRANSCRIPTIONAL REGULATORY PROTEIN"/>
    <property type="match status" value="1"/>
</dbReference>
<dbReference type="Gene3D" id="1.10.357.10">
    <property type="entry name" value="Tetracycline Repressor, domain 2"/>
    <property type="match status" value="1"/>
</dbReference>
<keyword evidence="3" id="KW-0804">Transcription</keyword>
<evidence type="ECO:0000313" key="6">
    <source>
        <dbReference type="EMBL" id="NKX56360.1"/>
    </source>
</evidence>
<reference evidence="6 7" key="1">
    <citation type="submission" date="2020-04" db="EMBL/GenBank/DDBJ databases">
        <title>Arthrobacter sp. nov.</title>
        <authorList>
            <person name="Liu S."/>
        </authorList>
    </citation>
    <scope>NUCLEOTIDE SEQUENCE [LARGE SCALE GENOMIC DNA]</scope>
    <source>
        <strain evidence="6 7">E918</strain>
    </source>
</reference>
<evidence type="ECO:0000256" key="2">
    <source>
        <dbReference type="ARBA" id="ARBA00023125"/>
    </source>
</evidence>
<dbReference type="InterPro" id="IPR001647">
    <property type="entry name" value="HTH_TetR"/>
</dbReference>
<dbReference type="PRINTS" id="PR00455">
    <property type="entry name" value="HTHTETR"/>
</dbReference>
<gene>
    <name evidence="6" type="ORF">HGG74_17885</name>
</gene>
<feature type="DNA-binding region" description="H-T-H motif" evidence="4">
    <location>
        <begin position="37"/>
        <end position="56"/>
    </location>
</feature>
<dbReference type="Pfam" id="PF00440">
    <property type="entry name" value="TetR_N"/>
    <property type="match status" value="1"/>
</dbReference>
<proteinExistence type="predicted"/>
<accession>A0A7X6QMC5</accession>
<evidence type="ECO:0000256" key="4">
    <source>
        <dbReference type="PROSITE-ProRule" id="PRU00335"/>
    </source>
</evidence>
<organism evidence="6 7">
    <name type="scientific">Arthrobacter mobilis</name>
    <dbReference type="NCBI Taxonomy" id="2724944"/>
    <lineage>
        <taxon>Bacteria</taxon>
        <taxon>Bacillati</taxon>
        <taxon>Actinomycetota</taxon>
        <taxon>Actinomycetes</taxon>
        <taxon>Micrococcales</taxon>
        <taxon>Micrococcaceae</taxon>
        <taxon>Arthrobacter</taxon>
    </lineage>
</organism>
<dbReference type="SUPFAM" id="SSF46689">
    <property type="entry name" value="Homeodomain-like"/>
    <property type="match status" value="1"/>
</dbReference>
<feature type="domain" description="HTH tetR-type" evidence="5">
    <location>
        <begin position="14"/>
        <end position="74"/>
    </location>
</feature>
<dbReference type="EMBL" id="JAAZSQ010000023">
    <property type="protein sequence ID" value="NKX56360.1"/>
    <property type="molecule type" value="Genomic_DNA"/>
</dbReference>
<comment type="caution">
    <text evidence="6">The sequence shown here is derived from an EMBL/GenBank/DDBJ whole genome shotgun (WGS) entry which is preliminary data.</text>
</comment>
<evidence type="ECO:0000256" key="1">
    <source>
        <dbReference type="ARBA" id="ARBA00023015"/>
    </source>
</evidence>
<dbReference type="InterPro" id="IPR036271">
    <property type="entry name" value="Tet_transcr_reg_TetR-rel_C_sf"/>
</dbReference>
<evidence type="ECO:0000256" key="3">
    <source>
        <dbReference type="ARBA" id="ARBA00023163"/>
    </source>
</evidence>
<evidence type="ECO:0000313" key="7">
    <source>
        <dbReference type="Proteomes" id="UP000544090"/>
    </source>
</evidence>
<keyword evidence="2 4" id="KW-0238">DNA-binding</keyword>
<sequence>MFAVTPPAESPDRPDPRTRILVTAYDLFSHRGIRDVGIDELIRESGVAKATFYRHFASKDDLALAFLQRRDELWMMGSVVPEARSRAQQPEEQLLAIFDVYDEWFQHDDFEACSFVKVLLEMGASHPLGQASIEYLGKIRQQVRILAGEAGLRDPETFSRSWHILMKGCIISAAEGDLQAARRARRMAAWLIADHQPGA</sequence>
<dbReference type="GO" id="GO:0003677">
    <property type="term" value="F:DNA binding"/>
    <property type="evidence" value="ECO:0007669"/>
    <property type="project" value="UniProtKB-UniRule"/>
</dbReference>
<dbReference type="InterPro" id="IPR009057">
    <property type="entry name" value="Homeodomain-like_sf"/>
</dbReference>
<name>A0A7X6QMC5_9MICC</name>
<dbReference type="PROSITE" id="PS50977">
    <property type="entry name" value="HTH_TETR_2"/>
    <property type="match status" value="1"/>
</dbReference>
<dbReference type="PANTHER" id="PTHR47506:SF3">
    <property type="entry name" value="HTH-TYPE TRANSCRIPTIONAL REGULATOR LMRA"/>
    <property type="match status" value="1"/>
</dbReference>
<keyword evidence="7" id="KW-1185">Reference proteome</keyword>
<dbReference type="AlphaFoldDB" id="A0A7X6QMC5"/>
<dbReference type="SUPFAM" id="SSF48498">
    <property type="entry name" value="Tetracyclin repressor-like, C-terminal domain"/>
    <property type="match status" value="1"/>
</dbReference>
<keyword evidence="1" id="KW-0805">Transcription regulation</keyword>